<dbReference type="GO" id="GO:0016020">
    <property type="term" value="C:membrane"/>
    <property type="evidence" value="ECO:0007669"/>
    <property type="project" value="UniProtKB-SubCell"/>
</dbReference>
<evidence type="ECO:0000313" key="9">
    <source>
        <dbReference type="EMBL" id="CAF3502400.1"/>
    </source>
</evidence>
<dbReference type="Proteomes" id="UP000663882">
    <property type="component" value="Unassembled WGS sequence"/>
</dbReference>
<dbReference type="InterPro" id="IPR050382">
    <property type="entry name" value="MFS_Na/Anion_cotransporter"/>
</dbReference>
<evidence type="ECO:0000256" key="3">
    <source>
        <dbReference type="ARBA" id="ARBA00022989"/>
    </source>
</evidence>
<evidence type="ECO:0000256" key="4">
    <source>
        <dbReference type="ARBA" id="ARBA00023136"/>
    </source>
</evidence>
<dbReference type="Pfam" id="PF07690">
    <property type="entry name" value="MFS_1"/>
    <property type="match status" value="1"/>
</dbReference>
<comment type="caution">
    <text evidence="8">The sequence shown here is derived from an EMBL/GenBank/DDBJ whole genome shotgun (WGS) entry which is preliminary data.</text>
</comment>
<dbReference type="SUPFAM" id="SSF103473">
    <property type="entry name" value="MFS general substrate transporter"/>
    <property type="match status" value="1"/>
</dbReference>
<keyword evidence="2 6" id="KW-0812">Transmembrane</keyword>
<keyword evidence="4 6" id="KW-0472">Membrane</keyword>
<feature type="transmembrane region" description="Helical" evidence="6">
    <location>
        <begin position="373"/>
        <end position="393"/>
    </location>
</feature>
<dbReference type="Gene3D" id="1.20.1250.20">
    <property type="entry name" value="MFS general substrate transporter like domains"/>
    <property type="match status" value="2"/>
</dbReference>
<dbReference type="EMBL" id="CAJNOO010000114">
    <property type="protein sequence ID" value="CAF0810407.1"/>
    <property type="molecule type" value="Genomic_DNA"/>
</dbReference>
<dbReference type="FunFam" id="1.20.1250.20:FF:000532">
    <property type="entry name" value="SLC (SoLute Carrier) homolog"/>
    <property type="match status" value="1"/>
</dbReference>
<dbReference type="InterPro" id="IPR020846">
    <property type="entry name" value="MFS_dom"/>
</dbReference>
<feature type="transmembrane region" description="Helical" evidence="6">
    <location>
        <begin position="232"/>
        <end position="254"/>
    </location>
</feature>
<dbReference type="GO" id="GO:0006820">
    <property type="term" value="P:monoatomic anion transport"/>
    <property type="evidence" value="ECO:0007669"/>
    <property type="project" value="TreeGrafter"/>
</dbReference>
<reference evidence="8" key="1">
    <citation type="submission" date="2021-02" db="EMBL/GenBank/DDBJ databases">
        <authorList>
            <person name="Nowell W R."/>
        </authorList>
    </citation>
    <scope>NUCLEOTIDE SEQUENCE</scope>
</reference>
<feature type="compositionally biased region" description="Basic and acidic residues" evidence="5">
    <location>
        <begin position="499"/>
        <end position="509"/>
    </location>
</feature>
<evidence type="ECO:0000313" key="8">
    <source>
        <dbReference type="EMBL" id="CAF0810407.1"/>
    </source>
</evidence>
<feature type="region of interest" description="Disordered" evidence="5">
    <location>
        <begin position="499"/>
        <end position="525"/>
    </location>
</feature>
<dbReference type="AlphaFoldDB" id="A0A813TEC2"/>
<feature type="domain" description="Major facilitator superfamily (MFS) profile" evidence="7">
    <location>
        <begin position="29"/>
        <end position="493"/>
    </location>
</feature>
<feature type="transmembrane region" description="Helical" evidence="6">
    <location>
        <begin position="133"/>
        <end position="152"/>
    </location>
</feature>
<dbReference type="EMBL" id="CAJOAX010000080">
    <property type="protein sequence ID" value="CAF3502400.1"/>
    <property type="molecule type" value="Genomic_DNA"/>
</dbReference>
<comment type="subcellular location">
    <subcellularLocation>
        <location evidence="1">Membrane</location>
        <topology evidence="1">Multi-pass membrane protein</topology>
    </subcellularLocation>
</comment>
<accession>A0A813TEC2</accession>
<dbReference type="InterPro" id="IPR036259">
    <property type="entry name" value="MFS_trans_sf"/>
</dbReference>
<dbReference type="OrthoDB" id="2985014at2759"/>
<dbReference type="PANTHER" id="PTHR11662">
    <property type="entry name" value="SOLUTE CARRIER FAMILY 17"/>
    <property type="match status" value="1"/>
</dbReference>
<dbReference type="PROSITE" id="PS50850">
    <property type="entry name" value="MFS"/>
    <property type="match status" value="1"/>
</dbReference>
<dbReference type="GO" id="GO:0022857">
    <property type="term" value="F:transmembrane transporter activity"/>
    <property type="evidence" value="ECO:0007669"/>
    <property type="project" value="InterPro"/>
</dbReference>
<gene>
    <name evidence="9" type="ORF">OTI717_LOCUS1785</name>
    <name evidence="8" type="ORF">RFH988_LOCUS4399</name>
</gene>
<dbReference type="Proteomes" id="UP000663823">
    <property type="component" value="Unassembled WGS sequence"/>
</dbReference>
<dbReference type="InterPro" id="IPR011701">
    <property type="entry name" value="MFS"/>
</dbReference>
<feature type="transmembrane region" description="Helical" evidence="6">
    <location>
        <begin position="466"/>
        <end position="489"/>
    </location>
</feature>
<evidence type="ECO:0000256" key="1">
    <source>
        <dbReference type="ARBA" id="ARBA00004141"/>
    </source>
</evidence>
<name>A0A813TEC2_9BILA</name>
<feature type="transmembrane region" description="Helical" evidence="6">
    <location>
        <begin position="399"/>
        <end position="422"/>
    </location>
</feature>
<proteinExistence type="predicted"/>
<feature type="transmembrane region" description="Helical" evidence="6">
    <location>
        <begin position="434"/>
        <end position="454"/>
    </location>
</feature>
<protein>
    <recommendedName>
        <fullName evidence="7">Major facilitator superfamily (MFS) profile domain-containing protein</fullName>
    </recommendedName>
</protein>
<organism evidence="8 10">
    <name type="scientific">Rotaria sordida</name>
    <dbReference type="NCBI Taxonomy" id="392033"/>
    <lineage>
        <taxon>Eukaryota</taxon>
        <taxon>Metazoa</taxon>
        <taxon>Spiralia</taxon>
        <taxon>Gnathifera</taxon>
        <taxon>Rotifera</taxon>
        <taxon>Eurotatoria</taxon>
        <taxon>Bdelloidea</taxon>
        <taxon>Philodinida</taxon>
        <taxon>Philodinidae</taxon>
        <taxon>Rotaria</taxon>
    </lineage>
</organism>
<sequence>MTKSKEIVTTTNGTSQVKYPLVCSYRLFLACLAFFGFFLCYAQRNGLSVSIVCMVDPAVDNTTSTHSNDFGSNQEEIPESCHKHTIERSRSPNQVLLWPKRTRGFILGSFYWGYALTQIISSVIVNSLGPRRFLAILIFISSISTVLLPIFSKFHPSFVVVLRILAGAAQGGIWPSIFRFWSTWAPASERTTLLSFQSSGPSMGTIISLIIGGFFCTFTLNDRIPFFFRYGWAYFLYLLGGLGIIWSICWFIFASDTPVTNKHMSANEKEYIRTCKADEKIQDTKTKTPWGPMLRSQGFWCILVSMFFCDFGLYAVWTVVPEYMNEVLLFSIEENGLLSALPHIASFIVVLSTGGLADFIIKKKYLKRVNARKLFHGIGTLAPAICLLLISFLDCQRRYLAVGLLVIGIAFNGLMLSGGYIVNVGDFSGVHSGVVFGICNTISSIGGFCAPYLTSIITKNKTTAQWKIAFTLYSASFLISAIAFSLLALGETEPWARDNIHDEHNKNDPDAAEELMEIDSKNPKV</sequence>
<feature type="transmembrane region" description="Helical" evidence="6">
    <location>
        <begin position="21"/>
        <end position="39"/>
    </location>
</feature>
<dbReference type="PANTHER" id="PTHR11662:SF399">
    <property type="entry name" value="FI19708P1-RELATED"/>
    <property type="match status" value="1"/>
</dbReference>
<feature type="transmembrane region" description="Helical" evidence="6">
    <location>
        <begin position="202"/>
        <end position="220"/>
    </location>
</feature>
<feature type="transmembrane region" description="Helical" evidence="6">
    <location>
        <begin position="105"/>
        <end position="126"/>
    </location>
</feature>
<evidence type="ECO:0000256" key="6">
    <source>
        <dbReference type="SAM" id="Phobius"/>
    </source>
</evidence>
<evidence type="ECO:0000313" key="10">
    <source>
        <dbReference type="Proteomes" id="UP000663882"/>
    </source>
</evidence>
<evidence type="ECO:0000256" key="2">
    <source>
        <dbReference type="ARBA" id="ARBA00022692"/>
    </source>
</evidence>
<evidence type="ECO:0000256" key="5">
    <source>
        <dbReference type="SAM" id="MobiDB-lite"/>
    </source>
</evidence>
<feature type="transmembrane region" description="Helical" evidence="6">
    <location>
        <begin position="340"/>
        <end position="361"/>
    </location>
</feature>
<feature type="transmembrane region" description="Helical" evidence="6">
    <location>
        <begin position="299"/>
        <end position="320"/>
    </location>
</feature>
<evidence type="ECO:0000259" key="7">
    <source>
        <dbReference type="PROSITE" id="PS50850"/>
    </source>
</evidence>
<keyword evidence="3 6" id="KW-1133">Transmembrane helix</keyword>